<comment type="caution">
    <text evidence="2">The sequence shown here is derived from an EMBL/GenBank/DDBJ whole genome shotgun (WGS) entry which is preliminary data.</text>
</comment>
<dbReference type="EMBL" id="RAQI01000001">
    <property type="protein sequence ID" value="RKE92650.1"/>
    <property type="molecule type" value="Genomic_DNA"/>
</dbReference>
<evidence type="ECO:0000313" key="2">
    <source>
        <dbReference type="EMBL" id="PHM22982.1"/>
    </source>
</evidence>
<dbReference type="OrthoDB" id="6372288at2"/>
<name>A0A2D0IME9_9GAMM</name>
<dbReference type="Proteomes" id="UP000225605">
    <property type="component" value="Unassembled WGS sequence"/>
</dbReference>
<feature type="domain" description="HTH cro/C1-type" evidence="1">
    <location>
        <begin position="17"/>
        <end position="58"/>
    </location>
</feature>
<gene>
    <name evidence="3" type="ORF">BDE27_0306</name>
    <name evidence="2" type="ORF">Xehl_03216</name>
</gene>
<organism evidence="2 4">
    <name type="scientific">Xenorhabdus ehlersii</name>
    <dbReference type="NCBI Taxonomy" id="290111"/>
    <lineage>
        <taxon>Bacteria</taxon>
        <taxon>Pseudomonadati</taxon>
        <taxon>Pseudomonadota</taxon>
        <taxon>Gammaproteobacteria</taxon>
        <taxon>Enterobacterales</taxon>
        <taxon>Morganellaceae</taxon>
        <taxon>Xenorhabdus</taxon>
    </lineage>
</organism>
<reference evidence="2 4" key="1">
    <citation type="journal article" date="2017" name="Nat. Microbiol.">
        <title>Natural product diversity associated with the nematode symbionts Photorhabdus and Xenorhabdus.</title>
        <authorList>
            <person name="Tobias N.J."/>
            <person name="Wolff H."/>
            <person name="Djahanschiri B."/>
            <person name="Grundmann F."/>
            <person name="Kronenwerth M."/>
            <person name="Shi Y.M."/>
            <person name="Simonyi S."/>
            <person name="Grun P."/>
            <person name="Shapiro-Ilan D."/>
            <person name="Pidot S.J."/>
            <person name="Stinear T.P."/>
            <person name="Ebersberger I."/>
            <person name="Bode H.B."/>
        </authorList>
    </citation>
    <scope>NUCLEOTIDE SEQUENCE [LARGE SCALE GENOMIC DNA]</scope>
    <source>
        <strain evidence="2 4">DSM 16337</strain>
    </source>
</reference>
<dbReference type="InterPro" id="IPR031856">
    <property type="entry name" value="YdaS_toxin-like"/>
</dbReference>
<dbReference type="GO" id="GO:0003677">
    <property type="term" value="F:DNA binding"/>
    <property type="evidence" value="ECO:0007669"/>
    <property type="project" value="InterPro"/>
</dbReference>
<proteinExistence type="predicted"/>
<dbReference type="RefSeq" id="WP_099133205.1">
    <property type="nucleotide sequence ID" value="NZ_CAWNOJ010000029.1"/>
</dbReference>
<accession>A0A2D0IME9</accession>
<reference evidence="3 5" key="2">
    <citation type="submission" date="2018-09" db="EMBL/GenBank/DDBJ databases">
        <title>Genomic Encyclopedia of Archaeal and Bacterial Type Strains, Phase II (KMG-II): from individual species to whole genera.</title>
        <authorList>
            <person name="Goeker M."/>
        </authorList>
    </citation>
    <scope>NUCLEOTIDE SEQUENCE [LARGE SCALE GENOMIC DNA]</scope>
    <source>
        <strain evidence="3 5">DSM 16337</strain>
    </source>
</reference>
<dbReference type="PROSITE" id="PS50943">
    <property type="entry name" value="HTH_CROC1"/>
    <property type="match status" value="1"/>
</dbReference>
<evidence type="ECO:0000259" key="1">
    <source>
        <dbReference type="PROSITE" id="PS50943"/>
    </source>
</evidence>
<dbReference type="Pfam" id="PF15943">
    <property type="entry name" value="YdaS_toxin"/>
    <property type="match status" value="1"/>
</dbReference>
<evidence type="ECO:0000313" key="3">
    <source>
        <dbReference type="EMBL" id="RKE92650.1"/>
    </source>
</evidence>
<dbReference type="SUPFAM" id="SSF47413">
    <property type="entry name" value="lambda repressor-like DNA-binding domains"/>
    <property type="match status" value="1"/>
</dbReference>
<dbReference type="EMBL" id="NIBT01000018">
    <property type="protein sequence ID" value="PHM22982.1"/>
    <property type="molecule type" value="Genomic_DNA"/>
</dbReference>
<protein>
    <submittedName>
        <fullName evidence="2">Rha family transcriptional regulator</fullName>
    </submittedName>
    <submittedName>
        <fullName evidence="3">YdaS antitoxin of YdaST toxin-antitoxin system</fullName>
    </submittedName>
</protein>
<dbReference type="InterPro" id="IPR001387">
    <property type="entry name" value="Cro/C1-type_HTH"/>
</dbReference>
<dbReference type="Proteomes" id="UP000283568">
    <property type="component" value="Unassembled WGS sequence"/>
</dbReference>
<sequence length="85" mass="9400">MTALTKAIHLAGSATNLARRLGVSNMTVSQWKNRYRGIVPAERVIPIYKLTGVTPHELRPDIYPNLKDGLSDSTEPSGVDINHKF</sequence>
<dbReference type="Gene3D" id="1.10.260.40">
    <property type="entry name" value="lambda repressor-like DNA-binding domains"/>
    <property type="match status" value="1"/>
</dbReference>
<keyword evidence="5" id="KW-1185">Reference proteome</keyword>
<dbReference type="InterPro" id="IPR010982">
    <property type="entry name" value="Lambda_DNA-bd_dom_sf"/>
</dbReference>
<dbReference type="AlphaFoldDB" id="A0A2D0IME9"/>
<evidence type="ECO:0000313" key="4">
    <source>
        <dbReference type="Proteomes" id="UP000225605"/>
    </source>
</evidence>
<evidence type="ECO:0000313" key="5">
    <source>
        <dbReference type="Proteomes" id="UP000283568"/>
    </source>
</evidence>